<dbReference type="GO" id="GO:0005975">
    <property type="term" value="P:carbohydrate metabolic process"/>
    <property type="evidence" value="ECO:0007669"/>
    <property type="project" value="InterPro"/>
</dbReference>
<dbReference type="Pfam" id="PF00332">
    <property type="entry name" value="Glyco_hydro_17"/>
    <property type="match status" value="1"/>
</dbReference>
<comment type="caution">
    <text evidence="6">The sequence shown here is derived from an EMBL/GenBank/DDBJ whole genome shotgun (WGS) entry which is preliminary data.</text>
</comment>
<dbReference type="OrthoDB" id="941679at2759"/>
<keyword evidence="7" id="KW-1185">Reference proteome</keyword>
<evidence type="ECO:0000256" key="2">
    <source>
        <dbReference type="ARBA" id="ARBA00022801"/>
    </source>
</evidence>
<organism evidence="6 7">
    <name type="scientific">Zostera marina</name>
    <name type="common">Eelgrass</name>
    <dbReference type="NCBI Taxonomy" id="29655"/>
    <lineage>
        <taxon>Eukaryota</taxon>
        <taxon>Viridiplantae</taxon>
        <taxon>Streptophyta</taxon>
        <taxon>Embryophyta</taxon>
        <taxon>Tracheophyta</taxon>
        <taxon>Spermatophyta</taxon>
        <taxon>Magnoliopsida</taxon>
        <taxon>Liliopsida</taxon>
        <taxon>Zosteraceae</taxon>
        <taxon>Zostera</taxon>
    </lineage>
</organism>
<dbReference type="InterPro" id="IPR017853">
    <property type="entry name" value="GH"/>
</dbReference>
<gene>
    <name evidence="6" type="ORF">ZOSMA_44G00020</name>
</gene>
<dbReference type="AlphaFoldDB" id="A0A0K9P0W3"/>
<dbReference type="PANTHER" id="PTHR32227">
    <property type="entry name" value="GLUCAN ENDO-1,3-BETA-GLUCOSIDASE BG1-RELATED-RELATED"/>
    <property type="match status" value="1"/>
</dbReference>
<dbReference type="OMA" id="QANGYPL"/>
<keyword evidence="2 5" id="KW-0378">Hydrolase</keyword>
<dbReference type="STRING" id="29655.A0A0K9P0W3"/>
<dbReference type="GO" id="GO:0042973">
    <property type="term" value="F:glucan endo-1,3-beta-D-glucosidase activity"/>
    <property type="evidence" value="ECO:0007669"/>
    <property type="project" value="UniProtKB-ARBA"/>
</dbReference>
<dbReference type="Proteomes" id="UP000036987">
    <property type="component" value="Unassembled WGS sequence"/>
</dbReference>
<evidence type="ECO:0000256" key="1">
    <source>
        <dbReference type="ARBA" id="ARBA00008773"/>
    </source>
</evidence>
<dbReference type="Gene3D" id="3.20.20.80">
    <property type="entry name" value="Glycosidases"/>
    <property type="match status" value="1"/>
</dbReference>
<evidence type="ECO:0000256" key="4">
    <source>
        <dbReference type="RuleBase" id="RU004335"/>
    </source>
</evidence>
<accession>A0A0K9P0W3</accession>
<evidence type="ECO:0000256" key="3">
    <source>
        <dbReference type="ARBA" id="ARBA00023295"/>
    </source>
</evidence>
<dbReference type="SUPFAM" id="SSF51445">
    <property type="entry name" value="(Trans)glycosidases"/>
    <property type="match status" value="1"/>
</dbReference>
<evidence type="ECO:0000256" key="5">
    <source>
        <dbReference type="RuleBase" id="RU004336"/>
    </source>
</evidence>
<dbReference type="InterPro" id="IPR044965">
    <property type="entry name" value="Glyco_hydro_17_plant"/>
</dbReference>
<evidence type="ECO:0000313" key="7">
    <source>
        <dbReference type="Proteomes" id="UP000036987"/>
    </source>
</evidence>
<keyword evidence="3 5" id="KW-0326">Glycosidase</keyword>
<dbReference type="InterPro" id="IPR000490">
    <property type="entry name" value="Glyco_hydro_17"/>
</dbReference>
<name>A0A0K9P0W3_ZOSMR</name>
<comment type="similarity">
    <text evidence="1 4">Belongs to the glycosyl hydrolase 17 family.</text>
</comment>
<dbReference type="EMBL" id="LFYR01001330">
    <property type="protein sequence ID" value="KMZ62603.1"/>
    <property type="molecule type" value="Genomic_DNA"/>
</dbReference>
<evidence type="ECO:0000313" key="6">
    <source>
        <dbReference type="EMBL" id="KMZ62603.1"/>
    </source>
</evidence>
<sequence length="318" mass="34406">MQGEIGVNYGLKGNNLPSPDKVVSLYKSRKIQKLRLFNPDATVLTALKNSGIQLVLGTLNEDLQNLAGDTGFAANWVDAHVIPYVRTVNFRYITAGNEVIPSDISNYVLPAMRNLDDALKKANISIPVTTAVHSSVLGESYPPSQGAFADSTVSIMTSIAAFLKANKSPLLVNLYPYFAYIGSVKEISLEYATFTSKTTVIRDGSLEYNNLFDAMVDSMYAALEKVNGIGVELVVSETGWPSGGSGGVGATLENAKTYNNNLVSHVLSGKGTPRRAGKELETYIFAMFNENEKPGAGTEQHFGLYQPDMSEVYHVNLS</sequence>
<dbReference type="PROSITE" id="PS00587">
    <property type="entry name" value="GLYCOSYL_HYDROL_F17"/>
    <property type="match status" value="1"/>
</dbReference>
<protein>
    <submittedName>
        <fullName evidence="6">Beta-1,3-endoglucanase, family GH17</fullName>
    </submittedName>
</protein>
<reference evidence="7" key="1">
    <citation type="journal article" date="2016" name="Nature">
        <title>The genome of the seagrass Zostera marina reveals angiosperm adaptation to the sea.</title>
        <authorList>
            <person name="Olsen J.L."/>
            <person name="Rouze P."/>
            <person name="Verhelst B."/>
            <person name="Lin Y.-C."/>
            <person name="Bayer T."/>
            <person name="Collen J."/>
            <person name="Dattolo E."/>
            <person name="De Paoli E."/>
            <person name="Dittami S."/>
            <person name="Maumus F."/>
            <person name="Michel G."/>
            <person name="Kersting A."/>
            <person name="Lauritano C."/>
            <person name="Lohaus R."/>
            <person name="Toepel M."/>
            <person name="Tonon T."/>
            <person name="Vanneste K."/>
            <person name="Amirebrahimi M."/>
            <person name="Brakel J."/>
            <person name="Bostroem C."/>
            <person name="Chovatia M."/>
            <person name="Grimwood J."/>
            <person name="Jenkins J.W."/>
            <person name="Jueterbock A."/>
            <person name="Mraz A."/>
            <person name="Stam W.T."/>
            <person name="Tice H."/>
            <person name="Bornberg-Bauer E."/>
            <person name="Green P.J."/>
            <person name="Pearson G.A."/>
            <person name="Procaccini G."/>
            <person name="Duarte C.M."/>
            <person name="Schmutz J."/>
            <person name="Reusch T.B.H."/>
            <person name="Van de Peer Y."/>
        </authorList>
    </citation>
    <scope>NUCLEOTIDE SEQUENCE [LARGE SCALE GENOMIC DNA]</scope>
    <source>
        <strain evidence="7">cv. Finnish</strain>
    </source>
</reference>
<proteinExistence type="inferred from homology"/>
<dbReference type="FunFam" id="3.20.20.80:FF:000010">
    <property type="entry name" value="glucan endo-1,3-beta-glucosidase, basic"/>
    <property type="match status" value="1"/>
</dbReference>